<keyword evidence="2" id="KW-0805">Transcription regulation</keyword>
<dbReference type="PROSITE" id="PS50931">
    <property type="entry name" value="HTH_LYSR"/>
    <property type="match status" value="1"/>
</dbReference>
<dbReference type="OrthoDB" id="8587114at2"/>
<name>A0A3P4B2J9_9BURK</name>
<dbReference type="InterPro" id="IPR005119">
    <property type="entry name" value="LysR_subst-bd"/>
</dbReference>
<dbReference type="InterPro" id="IPR036388">
    <property type="entry name" value="WH-like_DNA-bd_sf"/>
</dbReference>
<evidence type="ECO:0000313" key="8">
    <source>
        <dbReference type="Proteomes" id="UP000277294"/>
    </source>
</evidence>
<keyword evidence="3" id="KW-0238">DNA-binding</keyword>
<dbReference type="Gene3D" id="3.40.190.290">
    <property type="match status" value="1"/>
</dbReference>
<keyword evidence="4" id="KW-0010">Activator</keyword>
<proteinExistence type="inferred from homology"/>
<evidence type="ECO:0000256" key="2">
    <source>
        <dbReference type="ARBA" id="ARBA00023015"/>
    </source>
</evidence>
<reference evidence="7 8" key="1">
    <citation type="submission" date="2018-10" db="EMBL/GenBank/DDBJ databases">
        <authorList>
            <person name="Criscuolo A."/>
        </authorList>
    </citation>
    <scope>NUCLEOTIDE SEQUENCE [LARGE SCALE GENOMIC DNA]</scope>
    <source>
        <strain evidence="7">DnA1</strain>
    </source>
</reference>
<evidence type="ECO:0000256" key="5">
    <source>
        <dbReference type="ARBA" id="ARBA00023163"/>
    </source>
</evidence>
<dbReference type="EMBL" id="UWPJ01000016">
    <property type="protein sequence ID" value="VCU69868.1"/>
    <property type="molecule type" value="Genomic_DNA"/>
</dbReference>
<evidence type="ECO:0000256" key="3">
    <source>
        <dbReference type="ARBA" id="ARBA00023125"/>
    </source>
</evidence>
<dbReference type="InterPro" id="IPR000847">
    <property type="entry name" value="LysR_HTH_N"/>
</dbReference>
<dbReference type="SUPFAM" id="SSF53850">
    <property type="entry name" value="Periplasmic binding protein-like II"/>
    <property type="match status" value="1"/>
</dbReference>
<evidence type="ECO:0000256" key="1">
    <source>
        <dbReference type="ARBA" id="ARBA00009437"/>
    </source>
</evidence>
<gene>
    <name evidence="7" type="primary">gltC_6</name>
    <name evidence="7" type="ORF">PIGHUM_01933</name>
</gene>
<sequence>MDVKQLRYFVAIAQQGSLSAAARHLHIVQPALSQALAALETELDAKLFTRSTMGVVPTTAGAELLNHALAILKQVDHARAAVKATTEEISGVVRIGILHSAAPVMCAPLFQAMRDEVPGLRPQLVVGYSDDLAQRLRRSELDLAMTVLADGERGAAESILYDEHICLVTPRGRDPSGTMVPLGRLPEFPLLLSIVQPLHRSLLALMGKRRIRLNIVGGVEDVSSLLSLCETGQLSTLLPEHLATLLSRGSSLGTRRIAHPAFLRRVAIRTNPDTMQSPAVLAAERVVKATLGKNHPAAHQPA</sequence>
<dbReference type="RefSeq" id="WP_124079378.1">
    <property type="nucleotide sequence ID" value="NZ_UWPJ01000016.1"/>
</dbReference>
<protein>
    <submittedName>
        <fullName evidence="7">HTH-type transcriptional regulator GltC</fullName>
    </submittedName>
</protein>
<dbReference type="Pfam" id="PF03466">
    <property type="entry name" value="LysR_substrate"/>
    <property type="match status" value="1"/>
</dbReference>
<dbReference type="Pfam" id="PF00126">
    <property type="entry name" value="HTH_1"/>
    <property type="match status" value="1"/>
</dbReference>
<evidence type="ECO:0000313" key="7">
    <source>
        <dbReference type="EMBL" id="VCU69868.1"/>
    </source>
</evidence>
<dbReference type="GO" id="GO:0003677">
    <property type="term" value="F:DNA binding"/>
    <property type="evidence" value="ECO:0007669"/>
    <property type="project" value="UniProtKB-KW"/>
</dbReference>
<feature type="domain" description="HTH lysR-type" evidence="6">
    <location>
        <begin position="1"/>
        <end position="58"/>
    </location>
</feature>
<accession>A0A3P4B2J9</accession>
<dbReference type="FunFam" id="1.10.10.10:FF:000001">
    <property type="entry name" value="LysR family transcriptional regulator"/>
    <property type="match status" value="1"/>
</dbReference>
<organism evidence="7 8">
    <name type="scientific">Pigmentiphaga humi</name>
    <dbReference type="NCBI Taxonomy" id="2478468"/>
    <lineage>
        <taxon>Bacteria</taxon>
        <taxon>Pseudomonadati</taxon>
        <taxon>Pseudomonadota</taxon>
        <taxon>Betaproteobacteria</taxon>
        <taxon>Burkholderiales</taxon>
        <taxon>Alcaligenaceae</taxon>
        <taxon>Pigmentiphaga</taxon>
    </lineage>
</organism>
<dbReference type="GO" id="GO:2000142">
    <property type="term" value="P:regulation of DNA-templated transcription initiation"/>
    <property type="evidence" value="ECO:0007669"/>
    <property type="project" value="TreeGrafter"/>
</dbReference>
<dbReference type="AlphaFoldDB" id="A0A3P4B2J9"/>
<dbReference type="GO" id="GO:0003700">
    <property type="term" value="F:DNA-binding transcription factor activity"/>
    <property type="evidence" value="ECO:0007669"/>
    <property type="project" value="InterPro"/>
</dbReference>
<dbReference type="InterPro" id="IPR036390">
    <property type="entry name" value="WH_DNA-bd_sf"/>
</dbReference>
<dbReference type="PRINTS" id="PR00039">
    <property type="entry name" value="HTHLYSR"/>
</dbReference>
<keyword evidence="5" id="KW-0804">Transcription</keyword>
<evidence type="ECO:0000259" key="6">
    <source>
        <dbReference type="PROSITE" id="PS50931"/>
    </source>
</evidence>
<dbReference type="SUPFAM" id="SSF46785">
    <property type="entry name" value="Winged helix' DNA-binding domain"/>
    <property type="match status" value="1"/>
</dbReference>
<comment type="similarity">
    <text evidence="1">Belongs to the LysR transcriptional regulatory family.</text>
</comment>
<dbReference type="PANTHER" id="PTHR30293:SF0">
    <property type="entry name" value="NITROGEN ASSIMILATION REGULATORY PROTEIN NAC"/>
    <property type="match status" value="1"/>
</dbReference>
<evidence type="ECO:0000256" key="4">
    <source>
        <dbReference type="ARBA" id="ARBA00023159"/>
    </source>
</evidence>
<dbReference type="Gene3D" id="1.10.10.10">
    <property type="entry name" value="Winged helix-like DNA-binding domain superfamily/Winged helix DNA-binding domain"/>
    <property type="match status" value="1"/>
</dbReference>
<dbReference type="PANTHER" id="PTHR30293">
    <property type="entry name" value="TRANSCRIPTIONAL REGULATORY PROTEIN NAC-RELATED"/>
    <property type="match status" value="1"/>
</dbReference>
<keyword evidence="8" id="KW-1185">Reference proteome</keyword>
<dbReference type="Proteomes" id="UP000277294">
    <property type="component" value="Unassembled WGS sequence"/>
</dbReference>